<dbReference type="OrthoDB" id="9760494at2"/>
<dbReference type="Pfam" id="PF07715">
    <property type="entry name" value="Plug"/>
    <property type="match status" value="1"/>
</dbReference>
<feature type="signal peptide" evidence="12">
    <location>
        <begin position="1"/>
        <end position="27"/>
    </location>
</feature>
<keyword evidence="4 10" id="KW-0812">Transmembrane</keyword>
<keyword evidence="2 10" id="KW-0813">Transport</keyword>
<evidence type="ECO:0000313" key="15">
    <source>
        <dbReference type="EMBL" id="SLN14909.1"/>
    </source>
</evidence>
<sequence length="752" mass="82682">MSDSFTCSLRLGARLLLGCCLVTPAFAQEAPGDSVPLGTLLLRTDRAGGEVLDQPANVTVIDGDQIEDRQITDMQSLVRNVPGVSVGRQTSTADPFSTFGGFTIRGVGGNRVAIQMDGSRVAERIIDGTRDYLDFNFTKQVEIVRGPASVLWGADALGGLVAMETLDPEDLMEGRDRAVNLKGGFDSFEESGNVALTFGQRLSPDLSLLVGLARETKHEPELSNARDDGGIYGCPRNLSYGATPCGSIDPMTSDSTRGLVKLVWTPGTRHRLEFSADLLQRDTAVDQNYALGPTVSTITGLPTGEIVQGKGRKLDLNRQRYAIEHTYTPESGLLSELRTTLAYAPHSYTRTGTERSTSAAGDRIFARDELKYAEDFVEFDLQARSDFSTGAADHRVIMGFDGDIAWTDYERRDIANNLTTGTMTETRAGGFNFANATTTRADIYIEDRISFWDGRFELTPGLRYATYEIDPRPDSDYLTVPGKAPRKRKDEALLKSLGAMYRIDDNWSVWAKYGEGFKMPTAQQLYTSLPSTFFNLIPAPDLEPEEVESYEVGLRFEHDRGFASINAFQADYSNFIQSFYQIPGTIDITYRNISKVKVWGIEAAGSWDLSERTQLGFSAAWQKGRQRLDPTAAKTPHTLPPLTASLSLSHYIPAYSLMLEGVATFAGDVEETANANDFKPDGYAILDLYAKWEVVDNGFLKLGIQNVFDKRYFTANAATYSDTASTAVAIGDPIELQTGPGRTFSISFDKTF</sequence>
<dbReference type="GO" id="GO:0015344">
    <property type="term" value="F:siderophore uptake transmembrane transporter activity"/>
    <property type="evidence" value="ECO:0007669"/>
    <property type="project" value="TreeGrafter"/>
</dbReference>
<organism evidence="15 16">
    <name type="scientific">Roseovarius halotolerans</name>
    <dbReference type="NCBI Taxonomy" id="505353"/>
    <lineage>
        <taxon>Bacteria</taxon>
        <taxon>Pseudomonadati</taxon>
        <taxon>Pseudomonadota</taxon>
        <taxon>Alphaproteobacteria</taxon>
        <taxon>Rhodobacterales</taxon>
        <taxon>Roseobacteraceae</taxon>
        <taxon>Roseovarius</taxon>
    </lineage>
</organism>
<accession>A0A1X6Y9Q9</accession>
<proteinExistence type="inferred from homology"/>
<dbReference type="PANTHER" id="PTHR30069">
    <property type="entry name" value="TONB-DEPENDENT OUTER MEMBRANE RECEPTOR"/>
    <property type="match status" value="1"/>
</dbReference>
<reference evidence="15 16" key="1">
    <citation type="submission" date="2017-03" db="EMBL/GenBank/DDBJ databases">
        <authorList>
            <person name="Afonso C.L."/>
            <person name="Miller P.J."/>
            <person name="Scott M.A."/>
            <person name="Spackman E."/>
            <person name="Goraichik I."/>
            <person name="Dimitrov K.M."/>
            <person name="Suarez D.L."/>
            <person name="Swayne D.E."/>
        </authorList>
    </citation>
    <scope>NUCLEOTIDE SEQUENCE [LARGE SCALE GENOMIC DNA]</scope>
    <source>
        <strain evidence="15 16">CECT 8110</strain>
    </source>
</reference>
<comment type="similarity">
    <text evidence="10 11">Belongs to the TonB-dependent receptor family.</text>
</comment>
<evidence type="ECO:0000256" key="4">
    <source>
        <dbReference type="ARBA" id="ARBA00022692"/>
    </source>
</evidence>
<feature type="domain" description="TonB-dependent receptor-like beta-barrel" evidence="13">
    <location>
        <begin position="277"/>
        <end position="707"/>
    </location>
</feature>
<evidence type="ECO:0000256" key="12">
    <source>
        <dbReference type="SAM" id="SignalP"/>
    </source>
</evidence>
<evidence type="ECO:0000256" key="6">
    <source>
        <dbReference type="ARBA" id="ARBA00023077"/>
    </source>
</evidence>
<protein>
    <submittedName>
        <fullName evidence="15">Colicin I receptor</fullName>
    </submittedName>
</protein>
<dbReference type="GO" id="GO:0044718">
    <property type="term" value="P:siderophore transmembrane transport"/>
    <property type="evidence" value="ECO:0007669"/>
    <property type="project" value="TreeGrafter"/>
</dbReference>
<keyword evidence="9 10" id="KW-0998">Cell outer membrane</keyword>
<dbReference type="SUPFAM" id="SSF56935">
    <property type="entry name" value="Porins"/>
    <property type="match status" value="1"/>
</dbReference>
<dbReference type="Pfam" id="PF00593">
    <property type="entry name" value="TonB_dep_Rec_b-barrel"/>
    <property type="match status" value="1"/>
</dbReference>
<dbReference type="RefSeq" id="WP_085816050.1">
    <property type="nucleotide sequence ID" value="NZ_FWFU01000001.1"/>
</dbReference>
<dbReference type="Gene3D" id="2.170.130.10">
    <property type="entry name" value="TonB-dependent receptor, plug domain"/>
    <property type="match status" value="1"/>
</dbReference>
<keyword evidence="16" id="KW-1185">Reference proteome</keyword>
<evidence type="ECO:0000256" key="2">
    <source>
        <dbReference type="ARBA" id="ARBA00022448"/>
    </source>
</evidence>
<evidence type="ECO:0000256" key="8">
    <source>
        <dbReference type="ARBA" id="ARBA00023170"/>
    </source>
</evidence>
<keyword evidence="7 10" id="KW-0472">Membrane</keyword>
<keyword evidence="3 10" id="KW-1134">Transmembrane beta strand</keyword>
<dbReference type="InterPro" id="IPR036942">
    <property type="entry name" value="Beta-barrel_TonB_sf"/>
</dbReference>
<keyword evidence="8 15" id="KW-0675">Receptor</keyword>
<dbReference type="PROSITE" id="PS52016">
    <property type="entry name" value="TONB_DEPENDENT_REC_3"/>
    <property type="match status" value="1"/>
</dbReference>
<evidence type="ECO:0000256" key="7">
    <source>
        <dbReference type="ARBA" id="ARBA00023136"/>
    </source>
</evidence>
<dbReference type="GO" id="GO:0009279">
    <property type="term" value="C:cell outer membrane"/>
    <property type="evidence" value="ECO:0007669"/>
    <property type="project" value="UniProtKB-SubCell"/>
</dbReference>
<dbReference type="CDD" id="cd01347">
    <property type="entry name" value="ligand_gated_channel"/>
    <property type="match status" value="1"/>
</dbReference>
<comment type="subcellular location">
    <subcellularLocation>
        <location evidence="1 10">Cell outer membrane</location>
        <topology evidence="1 10">Multi-pass membrane protein</topology>
    </subcellularLocation>
</comment>
<evidence type="ECO:0000313" key="16">
    <source>
        <dbReference type="Proteomes" id="UP000193207"/>
    </source>
</evidence>
<evidence type="ECO:0000256" key="11">
    <source>
        <dbReference type="RuleBase" id="RU003357"/>
    </source>
</evidence>
<evidence type="ECO:0000259" key="13">
    <source>
        <dbReference type="Pfam" id="PF00593"/>
    </source>
</evidence>
<evidence type="ECO:0000256" key="1">
    <source>
        <dbReference type="ARBA" id="ARBA00004571"/>
    </source>
</evidence>
<dbReference type="EMBL" id="FWFU01000001">
    <property type="protein sequence ID" value="SLN14909.1"/>
    <property type="molecule type" value="Genomic_DNA"/>
</dbReference>
<name>A0A1X6Y9Q9_9RHOB</name>
<feature type="domain" description="TonB-dependent receptor plug" evidence="14">
    <location>
        <begin position="52"/>
        <end position="159"/>
    </location>
</feature>
<dbReference type="InterPro" id="IPR012910">
    <property type="entry name" value="Plug_dom"/>
</dbReference>
<dbReference type="InterPro" id="IPR039426">
    <property type="entry name" value="TonB-dep_rcpt-like"/>
</dbReference>
<evidence type="ECO:0000256" key="9">
    <source>
        <dbReference type="ARBA" id="ARBA00023237"/>
    </source>
</evidence>
<dbReference type="InterPro" id="IPR000531">
    <property type="entry name" value="Beta-barrel_TonB"/>
</dbReference>
<evidence type="ECO:0000256" key="3">
    <source>
        <dbReference type="ARBA" id="ARBA00022452"/>
    </source>
</evidence>
<dbReference type="Gene3D" id="2.40.170.20">
    <property type="entry name" value="TonB-dependent receptor, beta-barrel domain"/>
    <property type="match status" value="1"/>
</dbReference>
<keyword evidence="6 11" id="KW-0798">TonB box</keyword>
<gene>
    <name evidence="15" type="primary">cirA</name>
    <name evidence="15" type="ORF">ROH8110_00342</name>
</gene>
<dbReference type="AlphaFoldDB" id="A0A1X6Y9Q9"/>
<evidence type="ECO:0000256" key="5">
    <source>
        <dbReference type="ARBA" id="ARBA00022729"/>
    </source>
</evidence>
<keyword evidence="5 12" id="KW-0732">Signal</keyword>
<evidence type="ECO:0000259" key="14">
    <source>
        <dbReference type="Pfam" id="PF07715"/>
    </source>
</evidence>
<dbReference type="Proteomes" id="UP000193207">
    <property type="component" value="Unassembled WGS sequence"/>
</dbReference>
<dbReference type="PANTHER" id="PTHR30069:SF29">
    <property type="entry name" value="HEMOGLOBIN AND HEMOGLOBIN-HAPTOGLOBIN-BINDING PROTEIN 1-RELATED"/>
    <property type="match status" value="1"/>
</dbReference>
<evidence type="ECO:0000256" key="10">
    <source>
        <dbReference type="PROSITE-ProRule" id="PRU01360"/>
    </source>
</evidence>
<dbReference type="InterPro" id="IPR037066">
    <property type="entry name" value="Plug_dom_sf"/>
</dbReference>
<feature type="chain" id="PRO_5012552842" evidence="12">
    <location>
        <begin position="28"/>
        <end position="752"/>
    </location>
</feature>